<sequence length="212" mass="24893">MGDIDIRFFIALLAPTIGFAIWFAKRLLDDRRAEQRRRQAQDNLMRALFAEIDFNTRDMEIFLEKSPSRADLRKALFADRNLVPHITDARHTEIYRNRIRDVHEISDDVLQQAVEFYGLLEKIRVQIEAINYPSFRTLSDEGRLNAVEVIRHTAEDARICGIQLLDAFQRNAVELKRYDRRAMPTQTPEQLRSRVEQLDKRLAEAASRQVKQ</sequence>
<protein>
    <submittedName>
        <fullName evidence="2">Uncharacterized protein</fullName>
    </submittedName>
</protein>
<evidence type="ECO:0000313" key="3">
    <source>
        <dbReference type="Proteomes" id="UP000182466"/>
    </source>
</evidence>
<gene>
    <name evidence="2" type="ORF">SAMN05216236_12169</name>
</gene>
<organism evidence="2 3">
    <name type="scientific">Sedimentitalea nanhaiensis</name>
    <dbReference type="NCBI Taxonomy" id="999627"/>
    <lineage>
        <taxon>Bacteria</taxon>
        <taxon>Pseudomonadati</taxon>
        <taxon>Pseudomonadota</taxon>
        <taxon>Alphaproteobacteria</taxon>
        <taxon>Rhodobacterales</taxon>
        <taxon>Paracoccaceae</taxon>
        <taxon>Sedimentitalea</taxon>
    </lineage>
</organism>
<keyword evidence="1" id="KW-1133">Transmembrane helix</keyword>
<keyword evidence="3" id="KW-1185">Reference proteome</keyword>
<keyword evidence="1" id="KW-0812">Transmembrane</keyword>
<dbReference type="eggNOG" id="ENOG50334YN">
    <property type="taxonomic scope" value="Bacteria"/>
</dbReference>
<dbReference type="EMBL" id="FPAW01000021">
    <property type="protein sequence ID" value="SFU05273.1"/>
    <property type="molecule type" value="Genomic_DNA"/>
</dbReference>
<accession>A0A1I7D0U4</accession>
<keyword evidence="1" id="KW-0472">Membrane</keyword>
<dbReference type="RefSeq" id="WP_027261193.1">
    <property type="nucleotide sequence ID" value="NZ_FPAW01000021.1"/>
</dbReference>
<dbReference type="AlphaFoldDB" id="A0A1I7D0U4"/>
<reference evidence="2 3" key="1">
    <citation type="submission" date="2016-10" db="EMBL/GenBank/DDBJ databases">
        <authorList>
            <person name="de Groot N.N."/>
        </authorList>
    </citation>
    <scope>NUCLEOTIDE SEQUENCE [LARGE SCALE GENOMIC DNA]</scope>
    <source>
        <strain evidence="2 3">CGMCC 1.10959</strain>
    </source>
</reference>
<feature type="transmembrane region" description="Helical" evidence="1">
    <location>
        <begin position="6"/>
        <end position="28"/>
    </location>
</feature>
<evidence type="ECO:0000256" key="1">
    <source>
        <dbReference type="SAM" id="Phobius"/>
    </source>
</evidence>
<name>A0A1I7D0U4_9RHOB</name>
<dbReference type="OrthoDB" id="7868014at2"/>
<dbReference type="STRING" id="999627.SAMN05216236_12169"/>
<dbReference type="Proteomes" id="UP000182466">
    <property type="component" value="Unassembled WGS sequence"/>
</dbReference>
<proteinExistence type="predicted"/>
<evidence type="ECO:0000313" key="2">
    <source>
        <dbReference type="EMBL" id="SFU05273.1"/>
    </source>
</evidence>